<evidence type="ECO:0000256" key="1">
    <source>
        <dbReference type="SAM" id="MobiDB-lite"/>
    </source>
</evidence>
<protein>
    <submittedName>
        <fullName evidence="2">Uncharacterized protein</fullName>
    </submittedName>
</protein>
<feature type="region of interest" description="Disordered" evidence="1">
    <location>
        <begin position="43"/>
        <end position="72"/>
    </location>
</feature>
<sequence>MEFQYIVNPMTNRKCSVNSRLGQQIISNYLYQLGGAPRAQGVGAPFFSDSGDSSKDGKKDGKMGKTDFSRTDDAYKKANAASKALDDK</sequence>
<organism evidence="2">
    <name type="scientific">viral metagenome</name>
    <dbReference type="NCBI Taxonomy" id="1070528"/>
    <lineage>
        <taxon>unclassified sequences</taxon>
        <taxon>metagenomes</taxon>
        <taxon>organismal metagenomes</taxon>
    </lineage>
</organism>
<accession>A0A6C0JDA8</accession>
<feature type="compositionally biased region" description="Basic and acidic residues" evidence="1">
    <location>
        <begin position="52"/>
        <end position="72"/>
    </location>
</feature>
<reference evidence="2" key="1">
    <citation type="journal article" date="2020" name="Nature">
        <title>Giant virus diversity and host interactions through global metagenomics.</title>
        <authorList>
            <person name="Schulz F."/>
            <person name="Roux S."/>
            <person name="Paez-Espino D."/>
            <person name="Jungbluth S."/>
            <person name="Walsh D.A."/>
            <person name="Denef V.J."/>
            <person name="McMahon K.D."/>
            <person name="Konstantinidis K.T."/>
            <person name="Eloe-Fadrosh E.A."/>
            <person name="Kyrpides N.C."/>
            <person name="Woyke T."/>
        </authorList>
    </citation>
    <scope>NUCLEOTIDE SEQUENCE</scope>
    <source>
        <strain evidence="2">GVMAG-M-3300026093-6</strain>
    </source>
</reference>
<dbReference type="AlphaFoldDB" id="A0A6C0JDA8"/>
<evidence type="ECO:0000313" key="2">
    <source>
        <dbReference type="EMBL" id="QHU03373.1"/>
    </source>
</evidence>
<name>A0A6C0JDA8_9ZZZZ</name>
<dbReference type="EMBL" id="MN740375">
    <property type="protein sequence ID" value="QHU03373.1"/>
    <property type="molecule type" value="Genomic_DNA"/>
</dbReference>
<proteinExistence type="predicted"/>